<dbReference type="AlphaFoldDB" id="A0A6L9QR70"/>
<evidence type="ECO:0000313" key="1">
    <source>
        <dbReference type="EMBL" id="NEA27990.1"/>
    </source>
</evidence>
<organism evidence="1 2">
    <name type="scientific">Actinomadura bangladeshensis</name>
    <dbReference type="NCBI Taxonomy" id="453573"/>
    <lineage>
        <taxon>Bacteria</taxon>
        <taxon>Bacillati</taxon>
        <taxon>Actinomycetota</taxon>
        <taxon>Actinomycetes</taxon>
        <taxon>Streptosporangiales</taxon>
        <taxon>Thermomonosporaceae</taxon>
        <taxon>Actinomadura</taxon>
    </lineage>
</organism>
<reference evidence="1 2" key="1">
    <citation type="submission" date="2020-01" db="EMBL/GenBank/DDBJ databases">
        <title>Insect and environment-associated Actinomycetes.</title>
        <authorList>
            <person name="Currrie C."/>
            <person name="Chevrette M."/>
            <person name="Carlson C."/>
            <person name="Stubbendieck R."/>
            <person name="Wendt-Pienkowski E."/>
        </authorList>
    </citation>
    <scope>NUCLEOTIDE SEQUENCE [LARGE SCALE GENOMIC DNA]</scope>
    <source>
        <strain evidence="1 2">SID10258</strain>
    </source>
</reference>
<protein>
    <submittedName>
        <fullName evidence="1">Uncharacterized protein</fullName>
    </submittedName>
</protein>
<accession>A0A6L9QR70</accession>
<name>A0A6L9QR70_9ACTN</name>
<evidence type="ECO:0000313" key="2">
    <source>
        <dbReference type="Proteomes" id="UP000475532"/>
    </source>
</evidence>
<comment type="caution">
    <text evidence="1">The sequence shown here is derived from an EMBL/GenBank/DDBJ whole genome shotgun (WGS) entry which is preliminary data.</text>
</comment>
<sequence>MEMPELADLIWLFEDEPTSMDEDLTWPVGLQSFRLRRGSREVLFSLDPTSGEAYLTMFEPGEEVMTIGRIRKLKSLTIEKRDEYEGLILHFNSDELDPLQLQTRPVIHLSWNVMALGVW</sequence>
<gene>
    <name evidence="1" type="ORF">G3I70_36645</name>
</gene>
<proteinExistence type="predicted"/>
<dbReference type="RefSeq" id="WP_163062534.1">
    <property type="nucleotide sequence ID" value="NZ_JAAGLI010000976.1"/>
</dbReference>
<dbReference type="EMBL" id="JAAGLI010000976">
    <property type="protein sequence ID" value="NEA27990.1"/>
    <property type="molecule type" value="Genomic_DNA"/>
</dbReference>
<dbReference type="Proteomes" id="UP000475532">
    <property type="component" value="Unassembled WGS sequence"/>
</dbReference>